<evidence type="ECO:0000313" key="1">
    <source>
        <dbReference type="EMBL" id="ETV84800.1"/>
    </source>
</evidence>
<dbReference type="OrthoDB" id="74624at2759"/>
<dbReference type="VEuPathDB" id="FungiDB:H257_03891"/>
<dbReference type="RefSeq" id="XP_009826492.1">
    <property type="nucleotide sequence ID" value="XM_009828190.1"/>
</dbReference>
<protein>
    <submittedName>
        <fullName evidence="1">Uncharacterized protein</fullName>
    </submittedName>
</protein>
<sequence length="316" mass="35161">MGTGRWDLTNDEREAILLETLLKSSGSYCTRLPKGFGEYLANKYSCHVVTIRKVLARAKAQGVGGINMVVSVVNLKKGKAKLLEIGTWPFVETVLFLVHKVLPAIIAKWPTNDRHVMIQHHNARAHVTESDIKLRYTELTKQGWSISLTPQPLNSPDTNILDLGFFAAIQSLQHQKSACSIDDLVAHVADASVEYPFERLDHTFLTLQSCLIETMKVNGDNTYKIPHMAKEKKQRLGILPRNVVRPVDTFDAARAVLVGADSERLEREFAAEFAEAIAVNELAYQLEEMALIDPEGVDDMIGVLNDVGIESISIDE</sequence>
<dbReference type="PANTHER" id="PTHR47169">
    <property type="entry name" value="OS01G0541250 PROTEIN"/>
    <property type="match status" value="1"/>
</dbReference>
<proteinExistence type="predicted"/>
<dbReference type="Gene3D" id="3.30.420.10">
    <property type="entry name" value="Ribonuclease H-like superfamily/Ribonuclease H"/>
    <property type="match status" value="1"/>
</dbReference>
<dbReference type="GeneID" id="20805887"/>
<dbReference type="AlphaFoldDB" id="W4GYJ2"/>
<name>W4GYJ2_APHAT</name>
<gene>
    <name evidence="1" type="ORF">H257_03891</name>
</gene>
<dbReference type="EMBL" id="KI913119">
    <property type="protein sequence ID" value="ETV84800.1"/>
    <property type="molecule type" value="Genomic_DNA"/>
</dbReference>
<dbReference type="GO" id="GO:0003676">
    <property type="term" value="F:nucleic acid binding"/>
    <property type="evidence" value="ECO:0007669"/>
    <property type="project" value="InterPro"/>
</dbReference>
<dbReference type="InterPro" id="IPR036397">
    <property type="entry name" value="RNaseH_sf"/>
</dbReference>
<organism evidence="1">
    <name type="scientific">Aphanomyces astaci</name>
    <name type="common">Crayfish plague agent</name>
    <dbReference type="NCBI Taxonomy" id="112090"/>
    <lineage>
        <taxon>Eukaryota</taxon>
        <taxon>Sar</taxon>
        <taxon>Stramenopiles</taxon>
        <taxon>Oomycota</taxon>
        <taxon>Saprolegniomycetes</taxon>
        <taxon>Saprolegniales</taxon>
        <taxon>Verrucalvaceae</taxon>
        <taxon>Aphanomyces</taxon>
    </lineage>
</organism>
<reference evidence="1" key="1">
    <citation type="submission" date="2013-12" db="EMBL/GenBank/DDBJ databases">
        <title>The Genome Sequence of Aphanomyces astaci APO3.</title>
        <authorList>
            <consortium name="The Broad Institute Genomics Platform"/>
            <person name="Russ C."/>
            <person name="Tyler B."/>
            <person name="van West P."/>
            <person name="Dieguez-Uribeondo J."/>
            <person name="Young S.K."/>
            <person name="Zeng Q."/>
            <person name="Gargeya S."/>
            <person name="Fitzgerald M."/>
            <person name="Abouelleil A."/>
            <person name="Alvarado L."/>
            <person name="Chapman S.B."/>
            <person name="Gainer-Dewar J."/>
            <person name="Goldberg J."/>
            <person name="Griggs A."/>
            <person name="Gujja S."/>
            <person name="Hansen M."/>
            <person name="Howarth C."/>
            <person name="Imamovic A."/>
            <person name="Ireland A."/>
            <person name="Larimer J."/>
            <person name="McCowan C."/>
            <person name="Murphy C."/>
            <person name="Pearson M."/>
            <person name="Poon T.W."/>
            <person name="Priest M."/>
            <person name="Roberts A."/>
            <person name="Saif S."/>
            <person name="Shea T."/>
            <person name="Sykes S."/>
            <person name="Wortman J."/>
            <person name="Nusbaum C."/>
            <person name="Birren B."/>
        </authorList>
    </citation>
    <scope>NUCLEOTIDE SEQUENCE [LARGE SCALE GENOMIC DNA]</scope>
    <source>
        <strain evidence="1">APO3</strain>
    </source>
</reference>
<accession>W4GYJ2</accession>